<protein>
    <recommendedName>
        <fullName evidence="2">Ubiquitin 3 binding protein But2 C-terminal domain-containing protein</fullName>
    </recommendedName>
</protein>
<feature type="region of interest" description="Disordered" evidence="1">
    <location>
        <begin position="429"/>
        <end position="550"/>
    </location>
</feature>
<dbReference type="Proteomes" id="UP001391051">
    <property type="component" value="Unassembled WGS sequence"/>
</dbReference>
<evidence type="ECO:0000259" key="2">
    <source>
        <dbReference type="Pfam" id="PF09792"/>
    </source>
</evidence>
<evidence type="ECO:0000313" key="3">
    <source>
        <dbReference type="EMBL" id="KAK7952255.1"/>
    </source>
</evidence>
<feature type="compositionally biased region" description="Low complexity" evidence="1">
    <location>
        <begin position="564"/>
        <end position="577"/>
    </location>
</feature>
<dbReference type="InterPro" id="IPR018620">
    <property type="entry name" value="Ubiquitin3-bd_protein_But2_C"/>
</dbReference>
<feature type="compositionally biased region" description="Basic and acidic residues" evidence="1">
    <location>
        <begin position="538"/>
        <end position="549"/>
    </location>
</feature>
<dbReference type="RefSeq" id="XP_066700317.1">
    <property type="nucleotide sequence ID" value="XM_066844205.1"/>
</dbReference>
<proteinExistence type="predicted"/>
<dbReference type="EMBL" id="JAQQWE010000005">
    <property type="protein sequence ID" value="KAK7952255.1"/>
    <property type="molecule type" value="Genomic_DNA"/>
</dbReference>
<reference evidence="3 4" key="1">
    <citation type="submission" date="2023-01" db="EMBL/GenBank/DDBJ databases">
        <title>Analysis of 21 Apiospora genomes using comparative genomics revels a genus with tremendous synthesis potential of carbohydrate active enzymes and secondary metabolites.</title>
        <authorList>
            <person name="Sorensen T."/>
        </authorList>
    </citation>
    <scope>NUCLEOTIDE SEQUENCE [LARGE SCALE GENOMIC DNA]</scope>
    <source>
        <strain evidence="3 4">CBS 24483</strain>
    </source>
</reference>
<feature type="compositionally biased region" description="Basic and acidic residues" evidence="1">
    <location>
        <begin position="582"/>
        <end position="603"/>
    </location>
</feature>
<accession>A0ABR1QE51</accession>
<sequence length="627" mass="64713">MKPTPLLALPMSAAAMIRPQQASSRCCFSLINNDTIGGILREAQTGDLVFGGPFQPTTLCLEQSSGIISDTRGNRCSVGEPGHQFKCRPGAPAPSEFRLEHNLDTSSKLLTYDGGNAAFVACSAGFSHDGGHTVYSSSKAMSSNCQEVALIAIDQTSGCSAPVVQPAPAPTAIRTTRTTVVGFTSTPSVRSHQVLGSASTASSKAAANATLVSGSVGATSVPSSVANATTFTVSRTTLVPSSTSNSSAIATASCAVADSAPSIAPIKIGFPTQDGISDTSANASITPTDNTIFQYRIPSSFVPAAGRLCALQFRLPFCSTLPPGYPCFNFSGSEQELLSNSGMVISVTDGAGSIPWNNSALQQVYPGETPIFGTFDCHALPVEYGGDRKISWLASSVNQFALSFLQAGVGSASEYADGINRILRLESSRKRRKTKDASPAASPVFPPGCQTKDRERGIGIHPRHQEQVRGEDAAGREQARRPLQREADGHHEHSHAIARLQPHGGGTVAEDDGADGAGLEADLLGQAEEGVGRQVEAQVRDDEATRDDGFLGGAAAAPSYASAKTAAAAAAAAAEADAGGEQGHEGRAQGHEGQARELGHGLPRDGTGGEEGSQNAGEDDGHEVGER</sequence>
<comment type="caution">
    <text evidence="3">The sequence shown here is derived from an EMBL/GenBank/DDBJ whole genome shotgun (WGS) entry which is preliminary data.</text>
</comment>
<dbReference type="GeneID" id="92077267"/>
<feature type="compositionally biased region" description="Low complexity" evidence="1">
    <location>
        <begin position="517"/>
        <end position="529"/>
    </location>
</feature>
<keyword evidence="4" id="KW-1185">Reference proteome</keyword>
<evidence type="ECO:0000256" key="1">
    <source>
        <dbReference type="SAM" id="MobiDB-lite"/>
    </source>
</evidence>
<organism evidence="3 4">
    <name type="scientific">Apiospora aurea</name>
    <dbReference type="NCBI Taxonomy" id="335848"/>
    <lineage>
        <taxon>Eukaryota</taxon>
        <taxon>Fungi</taxon>
        <taxon>Dikarya</taxon>
        <taxon>Ascomycota</taxon>
        <taxon>Pezizomycotina</taxon>
        <taxon>Sordariomycetes</taxon>
        <taxon>Xylariomycetidae</taxon>
        <taxon>Amphisphaeriales</taxon>
        <taxon>Apiosporaceae</taxon>
        <taxon>Apiospora</taxon>
    </lineage>
</organism>
<feature type="region of interest" description="Disordered" evidence="1">
    <location>
        <begin position="564"/>
        <end position="627"/>
    </location>
</feature>
<feature type="domain" description="Ubiquitin 3 binding protein But2 C-terminal" evidence="2">
    <location>
        <begin position="277"/>
        <end position="406"/>
    </location>
</feature>
<name>A0ABR1QE51_9PEZI</name>
<evidence type="ECO:0000313" key="4">
    <source>
        <dbReference type="Proteomes" id="UP001391051"/>
    </source>
</evidence>
<dbReference type="Pfam" id="PF09792">
    <property type="entry name" value="But2"/>
    <property type="match status" value="1"/>
</dbReference>
<gene>
    <name evidence="3" type="ORF">PG986_007983</name>
</gene>
<feature type="compositionally biased region" description="Basic and acidic residues" evidence="1">
    <location>
        <begin position="451"/>
        <end position="495"/>
    </location>
</feature>